<dbReference type="InterPro" id="IPR029058">
    <property type="entry name" value="AB_hydrolase_fold"/>
</dbReference>
<reference evidence="3" key="1">
    <citation type="journal article" date="2019" name="Int. J. Syst. Evol. Microbiol.">
        <title>The Global Catalogue of Microorganisms (GCM) 10K type strain sequencing project: providing services to taxonomists for standard genome sequencing and annotation.</title>
        <authorList>
            <consortium name="The Broad Institute Genomics Platform"/>
            <consortium name="The Broad Institute Genome Sequencing Center for Infectious Disease"/>
            <person name="Wu L."/>
            <person name="Ma J."/>
        </authorList>
    </citation>
    <scope>NUCLEOTIDE SEQUENCE [LARGE SCALE GENOMIC DNA]</scope>
    <source>
        <strain evidence="3">CCM 8937</strain>
    </source>
</reference>
<evidence type="ECO:0000256" key="1">
    <source>
        <dbReference type="SAM" id="MobiDB-lite"/>
    </source>
</evidence>
<name>A0ABW4BNS4_9LACO</name>
<proteinExistence type="predicted"/>
<accession>A0ABW4BNS4</accession>
<feature type="region of interest" description="Disordered" evidence="1">
    <location>
        <begin position="286"/>
        <end position="305"/>
    </location>
</feature>
<evidence type="ECO:0000313" key="2">
    <source>
        <dbReference type="EMBL" id="MFD1411160.1"/>
    </source>
</evidence>
<dbReference type="GO" id="GO:0016787">
    <property type="term" value="F:hydrolase activity"/>
    <property type="evidence" value="ECO:0007669"/>
    <property type="project" value="UniProtKB-KW"/>
</dbReference>
<dbReference type="SUPFAM" id="SSF53474">
    <property type="entry name" value="alpha/beta-Hydrolases"/>
    <property type="match status" value="1"/>
</dbReference>
<dbReference type="EMBL" id="JBHTOH010000036">
    <property type="protein sequence ID" value="MFD1411160.1"/>
    <property type="molecule type" value="Genomic_DNA"/>
</dbReference>
<dbReference type="Gene3D" id="3.40.50.1820">
    <property type="entry name" value="alpha/beta hydrolase"/>
    <property type="match status" value="1"/>
</dbReference>
<dbReference type="InterPro" id="IPR010315">
    <property type="entry name" value="DUF915_hydro-like"/>
</dbReference>
<comment type="caution">
    <text evidence="2">The sequence shown here is derived from an EMBL/GenBank/DDBJ whole genome shotgun (WGS) entry which is preliminary data.</text>
</comment>
<keyword evidence="3" id="KW-1185">Reference proteome</keyword>
<gene>
    <name evidence="2" type="ORF">ACFQ4R_06040</name>
</gene>
<protein>
    <submittedName>
        <fullName evidence="2">Alpha/beta hydrolase</fullName>
    </submittedName>
</protein>
<evidence type="ECO:0000313" key="3">
    <source>
        <dbReference type="Proteomes" id="UP001597191"/>
    </source>
</evidence>
<dbReference type="Proteomes" id="UP001597191">
    <property type="component" value="Unassembled WGS sequence"/>
</dbReference>
<dbReference type="RefSeq" id="WP_125649444.1">
    <property type="nucleotide sequence ID" value="NZ_JBHTOH010000036.1"/>
</dbReference>
<organism evidence="2 3">
    <name type="scientific">Lapidilactobacillus gannanensis</name>
    <dbReference type="NCBI Taxonomy" id="2486002"/>
    <lineage>
        <taxon>Bacteria</taxon>
        <taxon>Bacillati</taxon>
        <taxon>Bacillota</taxon>
        <taxon>Bacilli</taxon>
        <taxon>Lactobacillales</taxon>
        <taxon>Lactobacillaceae</taxon>
        <taxon>Lapidilactobacillus</taxon>
    </lineage>
</organism>
<sequence length="305" mass="34411">MKLIKKFFRNKKSWLLLGIFFGLIIILAFPSYAWTQANVKQMATRHNSKMSPVIMIPGSSATQDRFDELVQKINQADGRKHSLLKLKVMNSGQINVTGEIRPGDNEPFIVVGFENNQDGYDNIKKESKMFNSAFTQLTKKYNFNNFKAFGHSNGGLVFTDFLENYFDNDEITMKCLMTVGTPYNFEESSTSRKTQMLADFIKNRKKIPDDLVVYSLSGTQNYDSDGIVPINSVAAGKYIYQGQAASYTQITVSGKMAQHSAMLDNPQIITIMEQYLLNQKAKATTTNRNLNDDSPTTDFNNNTGN</sequence>
<keyword evidence="2" id="KW-0378">Hydrolase</keyword>
<dbReference type="Pfam" id="PF06028">
    <property type="entry name" value="DUF915"/>
    <property type="match status" value="1"/>
</dbReference>